<sequence>AQTRTAVEQKAVEEDLRAQLRAASERADALESENDRLVGRIESVEQDNEDLVAAYEQLEEQAADLAETASSGNEEALGYYVQMMQAMYAKHAREKEQWKEERAKLRGFIDRHRYRESMHVIREGFLGDMLEIKEDARAQMVHEARQMYVEMQEQAGVIYEQMDAGAELAGDLQRVLTLSTETPLGDVLAEVQHSVRNTFVGSMERLQEARVRRARLECNLMELKYMSVQGKIVETAGDISMQSKEEREQLERDLEAARTDLQDLQQMAASDRESFEAHISDLQAEIAELRRKSDRVASPVARDVSSSSLSGNDDDSLEALRQEVLQLVEEKAELEARLESIDYEMDDVRAEYELERASYESRIGRMKELLEQCEVDMETHVDEIEVMRRYLAEVEGERAIIAEQSQFQINWLKDNYAAAYHDLDAILSNNGGHTNLRQRIKYVDSLKNQILDLKKESFEGGREREKLRYQMDALRGELEAYREVVDVEAVQPKSRLYSRTPARHLANGDGQAH</sequence>
<protein>
    <submittedName>
        <fullName evidence="1">Uncharacterized protein</fullName>
    </submittedName>
</protein>
<dbReference type="Proteomes" id="UP001150603">
    <property type="component" value="Unassembled WGS sequence"/>
</dbReference>
<keyword evidence="2" id="KW-1185">Reference proteome</keyword>
<feature type="non-terminal residue" evidence="1">
    <location>
        <position position="1"/>
    </location>
</feature>
<gene>
    <name evidence="1" type="ORF">FBU59_003441</name>
</gene>
<accession>A0ACC1J8I0</accession>
<organism evidence="1 2">
    <name type="scientific">Linderina macrospora</name>
    <dbReference type="NCBI Taxonomy" id="4868"/>
    <lineage>
        <taxon>Eukaryota</taxon>
        <taxon>Fungi</taxon>
        <taxon>Fungi incertae sedis</taxon>
        <taxon>Zoopagomycota</taxon>
        <taxon>Kickxellomycotina</taxon>
        <taxon>Kickxellomycetes</taxon>
        <taxon>Kickxellales</taxon>
        <taxon>Kickxellaceae</taxon>
        <taxon>Linderina</taxon>
    </lineage>
</organism>
<name>A0ACC1J8I0_9FUNG</name>
<reference evidence="1" key="1">
    <citation type="submission" date="2022-07" db="EMBL/GenBank/DDBJ databases">
        <title>Phylogenomic reconstructions and comparative analyses of Kickxellomycotina fungi.</title>
        <authorList>
            <person name="Reynolds N.K."/>
            <person name="Stajich J.E."/>
            <person name="Barry K."/>
            <person name="Grigoriev I.V."/>
            <person name="Crous P."/>
            <person name="Smith M.E."/>
        </authorList>
    </citation>
    <scope>NUCLEOTIDE SEQUENCE</scope>
    <source>
        <strain evidence="1">NRRL 5244</strain>
    </source>
</reference>
<evidence type="ECO:0000313" key="2">
    <source>
        <dbReference type="Proteomes" id="UP001150603"/>
    </source>
</evidence>
<comment type="caution">
    <text evidence="1">The sequence shown here is derived from an EMBL/GenBank/DDBJ whole genome shotgun (WGS) entry which is preliminary data.</text>
</comment>
<dbReference type="EMBL" id="JANBPW010002195">
    <property type="protein sequence ID" value="KAJ1941653.1"/>
    <property type="molecule type" value="Genomic_DNA"/>
</dbReference>
<evidence type="ECO:0000313" key="1">
    <source>
        <dbReference type="EMBL" id="KAJ1941653.1"/>
    </source>
</evidence>
<proteinExistence type="predicted"/>